<keyword evidence="2" id="KW-0238">DNA-binding</keyword>
<feature type="domain" description="HTH hxlR-type" evidence="5">
    <location>
        <begin position="11"/>
        <end position="108"/>
    </location>
</feature>
<evidence type="ECO:0000313" key="7">
    <source>
        <dbReference type="Proteomes" id="UP000269265"/>
    </source>
</evidence>
<proteinExistence type="predicted"/>
<dbReference type="SUPFAM" id="SSF46785">
    <property type="entry name" value="Winged helix' DNA-binding domain"/>
    <property type="match status" value="1"/>
</dbReference>
<evidence type="ECO:0000256" key="1">
    <source>
        <dbReference type="ARBA" id="ARBA00023015"/>
    </source>
</evidence>
<accession>A0A3R8YLZ8</accession>
<comment type="caution">
    <text evidence="6">The sequence shown here is derived from an EMBL/GenBank/DDBJ whole genome shotgun (WGS) entry which is preliminary data.</text>
</comment>
<evidence type="ECO:0000259" key="5">
    <source>
        <dbReference type="PROSITE" id="PS51118"/>
    </source>
</evidence>
<gene>
    <name evidence="6" type="ORF">EIP75_15955</name>
</gene>
<protein>
    <submittedName>
        <fullName evidence="6">Transcriptional regulator</fullName>
    </submittedName>
</protein>
<keyword evidence="7" id="KW-1185">Reference proteome</keyword>
<organism evidence="6 7">
    <name type="scientific">Aquabacterium soli</name>
    <dbReference type="NCBI Taxonomy" id="2493092"/>
    <lineage>
        <taxon>Bacteria</taxon>
        <taxon>Pseudomonadati</taxon>
        <taxon>Pseudomonadota</taxon>
        <taxon>Betaproteobacteria</taxon>
        <taxon>Burkholderiales</taxon>
        <taxon>Aquabacterium</taxon>
    </lineage>
</organism>
<dbReference type="Pfam" id="PF01638">
    <property type="entry name" value="HxlR"/>
    <property type="match status" value="1"/>
</dbReference>
<dbReference type="Proteomes" id="UP000269265">
    <property type="component" value="Unassembled WGS sequence"/>
</dbReference>
<evidence type="ECO:0000313" key="6">
    <source>
        <dbReference type="EMBL" id="RRS03468.1"/>
    </source>
</evidence>
<name>A0A3R8YLZ8_9BURK</name>
<keyword evidence="1" id="KW-0805">Transcription regulation</keyword>
<dbReference type="PANTHER" id="PTHR33204:SF18">
    <property type="entry name" value="TRANSCRIPTIONAL REGULATORY PROTEIN"/>
    <property type="match status" value="1"/>
</dbReference>
<evidence type="ECO:0000256" key="2">
    <source>
        <dbReference type="ARBA" id="ARBA00023125"/>
    </source>
</evidence>
<dbReference type="InterPro" id="IPR036388">
    <property type="entry name" value="WH-like_DNA-bd_sf"/>
</dbReference>
<dbReference type="PROSITE" id="PS51118">
    <property type="entry name" value="HTH_HXLR"/>
    <property type="match status" value="1"/>
</dbReference>
<keyword evidence="3" id="KW-0804">Transcription</keyword>
<dbReference type="Gene3D" id="1.10.10.10">
    <property type="entry name" value="Winged helix-like DNA-binding domain superfamily/Winged helix DNA-binding domain"/>
    <property type="match status" value="1"/>
</dbReference>
<feature type="region of interest" description="Disordered" evidence="4">
    <location>
        <begin position="162"/>
        <end position="181"/>
    </location>
</feature>
<dbReference type="PANTHER" id="PTHR33204">
    <property type="entry name" value="TRANSCRIPTIONAL REGULATOR, MARR FAMILY"/>
    <property type="match status" value="1"/>
</dbReference>
<sequence>MRRTSFSDMSCSIARSLEQIGEWWTLLIIREAFFGTRRFGAFQANLGIAPNVLTQRLQDLVAHGILEITATSENGRAMDYALTDKGRDLFPIIVALVQWGDQHAAAPEGPPVRIVERRSGEDIAPVALRSSKGRPLGLHDVTVAPGPGATPQQIAYFERLRQRQAEKAAARENGPRAPAKE</sequence>
<reference evidence="6 7" key="1">
    <citation type="submission" date="2018-12" db="EMBL/GenBank/DDBJ databases">
        <title>The whole draft genome of Aquabacterium sp. SJQ9.</title>
        <authorList>
            <person name="Sun L."/>
            <person name="Gao X."/>
            <person name="Chen W."/>
            <person name="Huang K."/>
        </authorList>
    </citation>
    <scope>NUCLEOTIDE SEQUENCE [LARGE SCALE GENOMIC DNA]</scope>
    <source>
        <strain evidence="6 7">SJQ9</strain>
    </source>
</reference>
<dbReference type="AlphaFoldDB" id="A0A3R8YLZ8"/>
<dbReference type="OrthoDB" id="9807069at2"/>
<evidence type="ECO:0000256" key="4">
    <source>
        <dbReference type="SAM" id="MobiDB-lite"/>
    </source>
</evidence>
<dbReference type="InterPro" id="IPR036390">
    <property type="entry name" value="WH_DNA-bd_sf"/>
</dbReference>
<dbReference type="EMBL" id="RSED01000012">
    <property type="protein sequence ID" value="RRS03468.1"/>
    <property type="molecule type" value="Genomic_DNA"/>
</dbReference>
<dbReference type="GO" id="GO:0003677">
    <property type="term" value="F:DNA binding"/>
    <property type="evidence" value="ECO:0007669"/>
    <property type="project" value="UniProtKB-KW"/>
</dbReference>
<evidence type="ECO:0000256" key="3">
    <source>
        <dbReference type="ARBA" id="ARBA00023163"/>
    </source>
</evidence>
<dbReference type="InterPro" id="IPR002577">
    <property type="entry name" value="HTH_HxlR"/>
</dbReference>